<reference evidence="7" key="2">
    <citation type="submission" date="2020-06" db="EMBL/GenBank/DDBJ databases">
        <title>Helianthus annuus Genome sequencing and assembly Release 2.</title>
        <authorList>
            <person name="Gouzy J."/>
            <person name="Langlade N."/>
            <person name="Munos S."/>
        </authorList>
    </citation>
    <scope>NUCLEOTIDE SEQUENCE</scope>
    <source>
        <tissue evidence="7">Leaves</tissue>
    </source>
</reference>
<dbReference type="AlphaFoldDB" id="A0A9K3HJM2"/>
<dbReference type="EMBL" id="MNCJ02000327">
    <property type="protein sequence ID" value="KAF5779380.1"/>
    <property type="molecule type" value="Genomic_DNA"/>
</dbReference>
<comment type="caution">
    <text evidence="7">The sequence shown here is derived from an EMBL/GenBank/DDBJ whole genome shotgun (WGS) entry which is preliminary data.</text>
</comment>
<comment type="subcellular location">
    <subcellularLocation>
        <location evidence="1">Nucleus</location>
    </subcellularLocation>
</comment>
<dbReference type="CDD" id="cd10017">
    <property type="entry name" value="B3_DNA"/>
    <property type="match status" value="2"/>
</dbReference>
<dbReference type="Proteomes" id="UP000215914">
    <property type="component" value="Unassembled WGS sequence"/>
</dbReference>
<dbReference type="InterPro" id="IPR003340">
    <property type="entry name" value="B3_DNA-bd"/>
</dbReference>
<dbReference type="OrthoDB" id="623918at2759"/>
<evidence type="ECO:0000256" key="5">
    <source>
        <dbReference type="ARBA" id="ARBA00023242"/>
    </source>
</evidence>
<keyword evidence="3" id="KW-0238">DNA-binding</keyword>
<evidence type="ECO:0000256" key="4">
    <source>
        <dbReference type="ARBA" id="ARBA00023163"/>
    </source>
</evidence>
<organism evidence="7 8">
    <name type="scientific">Helianthus annuus</name>
    <name type="common">Common sunflower</name>
    <dbReference type="NCBI Taxonomy" id="4232"/>
    <lineage>
        <taxon>Eukaryota</taxon>
        <taxon>Viridiplantae</taxon>
        <taxon>Streptophyta</taxon>
        <taxon>Embryophyta</taxon>
        <taxon>Tracheophyta</taxon>
        <taxon>Spermatophyta</taxon>
        <taxon>Magnoliopsida</taxon>
        <taxon>eudicotyledons</taxon>
        <taxon>Gunneridae</taxon>
        <taxon>Pentapetalae</taxon>
        <taxon>asterids</taxon>
        <taxon>campanulids</taxon>
        <taxon>Asterales</taxon>
        <taxon>Asteraceae</taxon>
        <taxon>Asteroideae</taxon>
        <taxon>Heliantheae alliance</taxon>
        <taxon>Heliantheae</taxon>
        <taxon>Helianthus</taxon>
    </lineage>
</organism>
<proteinExistence type="predicted"/>
<keyword evidence="5" id="KW-0539">Nucleus</keyword>
<dbReference type="Gramene" id="mRNA:HanXRQr2_Chr12g0558711">
    <property type="protein sequence ID" value="mRNA:HanXRQr2_Chr12g0558711"/>
    <property type="gene ID" value="HanXRQr2_Chr12g0558711"/>
</dbReference>
<dbReference type="InterPro" id="IPR015300">
    <property type="entry name" value="DNA-bd_pseudobarrel_sf"/>
</dbReference>
<evidence type="ECO:0000256" key="2">
    <source>
        <dbReference type="ARBA" id="ARBA00023015"/>
    </source>
</evidence>
<evidence type="ECO:0000256" key="3">
    <source>
        <dbReference type="ARBA" id="ARBA00023125"/>
    </source>
</evidence>
<dbReference type="PANTHER" id="PTHR31920">
    <property type="entry name" value="B3 DOMAIN-CONTAINING"/>
    <property type="match status" value="1"/>
</dbReference>
<dbReference type="SMART" id="SM01019">
    <property type="entry name" value="B3"/>
    <property type="match status" value="2"/>
</dbReference>
<dbReference type="PANTHER" id="PTHR31920:SF129">
    <property type="entry name" value="B3 DOMAIN-CONTAINING TRANSCRIPTION FACTOR VRN1-LIKE"/>
    <property type="match status" value="1"/>
</dbReference>
<reference evidence="7" key="1">
    <citation type="journal article" date="2017" name="Nature">
        <title>The sunflower genome provides insights into oil metabolism, flowering and Asterid evolution.</title>
        <authorList>
            <person name="Badouin H."/>
            <person name="Gouzy J."/>
            <person name="Grassa C.J."/>
            <person name="Murat F."/>
            <person name="Staton S.E."/>
            <person name="Cottret L."/>
            <person name="Lelandais-Briere C."/>
            <person name="Owens G.L."/>
            <person name="Carrere S."/>
            <person name="Mayjonade B."/>
            <person name="Legrand L."/>
            <person name="Gill N."/>
            <person name="Kane N.C."/>
            <person name="Bowers J.E."/>
            <person name="Hubner S."/>
            <person name="Bellec A."/>
            <person name="Berard A."/>
            <person name="Berges H."/>
            <person name="Blanchet N."/>
            <person name="Boniface M.C."/>
            <person name="Brunel D."/>
            <person name="Catrice O."/>
            <person name="Chaidir N."/>
            <person name="Claudel C."/>
            <person name="Donnadieu C."/>
            <person name="Faraut T."/>
            <person name="Fievet G."/>
            <person name="Helmstetter N."/>
            <person name="King M."/>
            <person name="Knapp S.J."/>
            <person name="Lai Z."/>
            <person name="Le Paslier M.C."/>
            <person name="Lippi Y."/>
            <person name="Lorenzon L."/>
            <person name="Mandel J.R."/>
            <person name="Marage G."/>
            <person name="Marchand G."/>
            <person name="Marquand E."/>
            <person name="Bret-Mestries E."/>
            <person name="Morien E."/>
            <person name="Nambeesan S."/>
            <person name="Nguyen T."/>
            <person name="Pegot-Espagnet P."/>
            <person name="Pouilly N."/>
            <person name="Raftis F."/>
            <person name="Sallet E."/>
            <person name="Schiex T."/>
            <person name="Thomas J."/>
            <person name="Vandecasteele C."/>
            <person name="Vares D."/>
            <person name="Vear F."/>
            <person name="Vautrin S."/>
            <person name="Crespi M."/>
            <person name="Mangin B."/>
            <person name="Burke J.M."/>
            <person name="Salse J."/>
            <person name="Munos S."/>
            <person name="Vincourt P."/>
            <person name="Rieseberg L.H."/>
            <person name="Langlade N.B."/>
        </authorList>
    </citation>
    <scope>NUCLEOTIDE SEQUENCE</scope>
    <source>
        <tissue evidence="7">Leaves</tissue>
    </source>
</reference>
<dbReference type="SUPFAM" id="SSF101936">
    <property type="entry name" value="DNA-binding pseudobarrel domain"/>
    <property type="match status" value="2"/>
</dbReference>
<accession>A0A9K3HJM2</accession>
<dbReference type="GO" id="GO:0003677">
    <property type="term" value="F:DNA binding"/>
    <property type="evidence" value="ECO:0007669"/>
    <property type="project" value="UniProtKB-KW"/>
</dbReference>
<dbReference type="Pfam" id="PF02362">
    <property type="entry name" value="B3"/>
    <property type="match status" value="2"/>
</dbReference>
<keyword evidence="8" id="KW-1185">Reference proteome</keyword>
<sequence length="222" mass="26479">MRSHRKLRNFYRFITSDTDQTCLKIPKKFTRDHRKQILLNNNVLIIVSDDKVWPLVWTVSEDGKLWLQKGWPEFYQHYCLTFGHLLYFKHLGKSIFHVRIFDPRYQELYNLQPEEKIKNNNRSFEVTVRKSYLESSMLYVPVRFYRRYLSSKKKGVRCVLQMAQGGSWGGVKCRVYEGYAKLCGQNWKRFSDENHLCVGDVCVFELINAVEKVMRVTISRAC</sequence>
<name>A0A9K3HJM2_HELAN</name>
<evidence type="ECO:0000259" key="6">
    <source>
        <dbReference type="PROSITE" id="PS50863"/>
    </source>
</evidence>
<evidence type="ECO:0000313" key="8">
    <source>
        <dbReference type="Proteomes" id="UP000215914"/>
    </source>
</evidence>
<feature type="domain" description="TF-B3" evidence="6">
    <location>
        <begin position="123"/>
        <end position="222"/>
    </location>
</feature>
<keyword evidence="2" id="KW-0805">Transcription regulation</keyword>
<dbReference type="GO" id="GO:0005634">
    <property type="term" value="C:nucleus"/>
    <property type="evidence" value="ECO:0007669"/>
    <property type="project" value="UniProtKB-SubCell"/>
</dbReference>
<dbReference type="InterPro" id="IPR050655">
    <property type="entry name" value="Plant_B3_domain"/>
</dbReference>
<protein>
    <submittedName>
        <fullName evidence="7">Transcription factor B3-Domain family</fullName>
    </submittedName>
</protein>
<evidence type="ECO:0000313" key="7">
    <source>
        <dbReference type="EMBL" id="KAF5779380.1"/>
    </source>
</evidence>
<dbReference type="PROSITE" id="PS50863">
    <property type="entry name" value="B3"/>
    <property type="match status" value="2"/>
</dbReference>
<evidence type="ECO:0000256" key="1">
    <source>
        <dbReference type="ARBA" id="ARBA00004123"/>
    </source>
</evidence>
<gene>
    <name evidence="7" type="ORF">HanXRQr2_Chr12g0558711</name>
</gene>
<keyword evidence="4" id="KW-0804">Transcription</keyword>
<dbReference type="Gene3D" id="2.40.330.10">
    <property type="entry name" value="DNA-binding pseudobarrel domain"/>
    <property type="match status" value="2"/>
</dbReference>
<feature type="domain" description="TF-B3" evidence="6">
    <location>
        <begin position="8"/>
        <end position="104"/>
    </location>
</feature>